<proteinExistence type="predicted"/>
<keyword evidence="1" id="KW-0175">Coiled coil</keyword>
<evidence type="ECO:0000259" key="2">
    <source>
        <dbReference type="Pfam" id="PF06791"/>
    </source>
</evidence>
<dbReference type="Pfam" id="PF06791">
    <property type="entry name" value="TMP_2"/>
    <property type="match status" value="1"/>
</dbReference>
<protein>
    <submittedName>
        <fullName evidence="3">Bacteriophage lambda, GpH, tail tape measure, N-terminal</fullName>
    </submittedName>
</protein>
<evidence type="ECO:0000313" key="3">
    <source>
        <dbReference type="EMBL" id="CAB4163276.1"/>
    </source>
</evidence>
<accession>A0A6J5P027</accession>
<feature type="domain" description="Bacteriophage tail tape measure N-terminal" evidence="2">
    <location>
        <begin position="117"/>
        <end position="320"/>
    </location>
</feature>
<gene>
    <name evidence="3" type="ORF">UFOVP814_15</name>
</gene>
<dbReference type="EMBL" id="LR796746">
    <property type="protein sequence ID" value="CAB4163276.1"/>
    <property type="molecule type" value="Genomic_DNA"/>
</dbReference>
<dbReference type="PANTHER" id="PTHR34491">
    <property type="entry name" value="A-TYPE INCLUSION PROTEIN, PUTATIVE-RELATED"/>
    <property type="match status" value="1"/>
</dbReference>
<feature type="coiled-coil region" evidence="1">
    <location>
        <begin position="384"/>
        <end position="432"/>
    </location>
</feature>
<evidence type="ECO:0000256" key="1">
    <source>
        <dbReference type="SAM" id="Coils"/>
    </source>
</evidence>
<sequence>MTDKKIGIGIVVDGSQAQDGMQRVAQASREMAAAVKQSGDQAGKGLDNVGAGGDQAATKVDRATKSIINSIQRTTTQLEAGGKASAKYYELLASQRNINADALKPYIDQLRAVEGAQKSVGISAAQTSAAMRNVPAQFTDIITSLQGGQQPLTVFIQQGGQLKDMFGGIAPAAKALGGYIVGLINPFTLAAAAVAGLGYVYAQADDRAREFAKSIINSGNAAGTSADQLIDLSRRIADAGTASNSLASDALNGLVSTGNVSASVLEKAAQAAIKGQKYLGMTVEDNVKAFSDLGKDPVKALESLNNQYNFLTTEVYKQVRALEDQGKTAEAAKVAQNAFADAIESRSASIKENLSAWAKLWGEIKNAASGAADAVGTAFDKPTMQQELKRLNTLKGSYESYRENPENSGERNSQLDTQIAAIKNRIDAVNQMVKADQSWAKAEEDAANKARAGNEFLRQGEQFLSKKAQQEREIAKATQLRADALGKSIEEVKNDEELTKRIAAIKEKYKESVSKEASAYATLSKSISEKLALSYLEISSGEKLNDAQKLKVKLNELEIASNGKIAKSKSDKTRAEIAELDVNLRNIEYAKKSSDEMRKLIDSMGKEQESIKQQIATQNEYNAKIGATKEAIAALEIAKLNDIAAGKDQNAQMLEAIGLETDLIQRLREQANEYRELARAKQIGSDKTKADDDKKDEAAAAKKALGEIQREADRFYADIYNGLSDSLYRGFEAGKGFFQNFWDGIKNLFKTTVLKLAVQGVMTGVFGGLAGTASAATGGNPLGSVFNAVSAGKSLYEGFTAAGTLGNGFWGSLAGGLNGAGAGSGLTSSLGLSIGNSIQSTLGTSLSGSISSGLSSIAAAMPYAAAAAAVFAISKSVNGGYRLGGLSADAGAALGFAPRLFGMQDKQMAGQTITGALGTDNLMRNVSWTQKGGLFRSDRSGVWSYGLKDSTAIQDGKAYQDTANVANDSAMLKGINDSYAALKTATTDFAKTLGLNAADIAARNDQIQFTLGSTADETQANLAKALTAISNSMADSVLGGLASLKAAGEESGTTLARLADVVRTADAAVAIFGRTGEQAFGSLSESSIAARDAFVKLNGGVDALKASTEYFAQNFLTDTERLAPVAEELHKQMSALGYGSVTTVEGFKNLVKGLDLTNSSQAGLYAELLKLAPAFKAVADAAKTSVDEVALAKQALDGARSTYQTALRAVADSLATLSQKAVAAAQTEAAARAKISQAYFAAQDDFAAAQQRVLELTRASAEAMTRFSTNLKTFVAGLGGTIEGKSYESLKASLQTSAVLAQGGDAKSQSDLTAIAQQFLNASKARSSDAAGYLRDEASVKVLLSSVADAVDAQVRALDLPAASTDVEKANKELVDAQKKMIALAELSLATGANTERTLNDIAGYSAALLAEFKQAQAENAKAQADLLSARAITAGVALPDTSSLSGFFTLVAQLGTAKEALDKAQENLNAEILIAAKKATQTVGDFAASLGLTGDSATLLAKAMKDANLSTDGFKALMSITGLSAKDLATELTASGASASDMAIILARAGTDGEKFADRLRLAGISADQFAAMLRENGLQADSLAIIFDTSKAAAKVLADSLGVPSQAAQKLADALGGTSDIAQLYRKTLETAGGSLSEFDALMLSTGLSAKDLATILNSSGASAQSMAQILARAGVDGERLADRLRLAGVTADQFAAILRANGLQADSLSIIFDTSKEAAQKLADSLGVPSIAAKTLAEALATSTNSSLDYKQALEKAGSTVTDLNVILKNSAINAGDLFQLLSLTGGSATLLSGTLQNTGISADSLADAFGVAKANTDSLASLLKISNSGTNADDLAKSIEASQRSAQDFFAILGAAKLSASNLTEIVQVTGLSAAAILAVLGTSDQGLQGVAIAAGGSLRDFRNAAFSAGVGLTQFDSLLRASGLTVDSFEGLRKLANASSGEMAGYLNLATLTSADLSTGFTNLRSSLGSAADAASEVAKLLKSFNLPDLGNTGSFNTAAKSLAQQVVEDWYRTNKNAIKTPDLEGVAYWVQEIEKNGIVAAKTAFANSVAITTNTKPIPIDQFSEPVAPTLAPSPILFSNDSVVVELKAVRDELVALRSEQTAGDIANIDATAETTKLLNAVVKGQIALTTKAV</sequence>
<reference evidence="3" key="1">
    <citation type="submission" date="2020-04" db="EMBL/GenBank/DDBJ databases">
        <authorList>
            <person name="Chiriac C."/>
            <person name="Salcher M."/>
            <person name="Ghai R."/>
            <person name="Kavagutti S V."/>
        </authorList>
    </citation>
    <scope>NUCLEOTIDE SEQUENCE</scope>
</reference>
<dbReference type="InterPro" id="IPR009628">
    <property type="entry name" value="Phage_tape_measure_N"/>
</dbReference>
<dbReference type="PANTHER" id="PTHR34491:SF74">
    <property type="entry name" value="DUF4456 DOMAIN-CONTAINING PROTEIN"/>
    <property type="match status" value="1"/>
</dbReference>
<name>A0A6J5P027_9CAUD</name>
<feature type="coiled-coil region" evidence="1">
    <location>
        <begin position="1360"/>
        <end position="1431"/>
    </location>
</feature>
<organism evidence="3">
    <name type="scientific">uncultured Caudovirales phage</name>
    <dbReference type="NCBI Taxonomy" id="2100421"/>
    <lineage>
        <taxon>Viruses</taxon>
        <taxon>Duplodnaviria</taxon>
        <taxon>Heunggongvirae</taxon>
        <taxon>Uroviricota</taxon>
        <taxon>Caudoviricetes</taxon>
        <taxon>Peduoviridae</taxon>
        <taxon>Maltschvirus</taxon>
        <taxon>Maltschvirus maltsch</taxon>
    </lineage>
</organism>